<protein>
    <submittedName>
        <fullName evidence="2">Uncharacterized protein</fullName>
    </submittedName>
</protein>
<sequence length="155" mass="16832">MASSVSNHENSWADQWDYTNPDPLPVSETKNSSGAKAKYAKKVEEGLGKTKEVASNGMNKVKSGAQSGFHWIKDKPYDTPRGDQRDGSNQDPASASETKKSSGSADCAKGNYTRKVEEGFDKIKAAASNGMNRVKIAAHLGLHWIKSKSKTSRKQ</sequence>
<dbReference type="PANTHER" id="PTHR33386">
    <property type="entry name" value="OS02G0740600 PROTEIN"/>
    <property type="match status" value="1"/>
</dbReference>
<evidence type="ECO:0000313" key="2">
    <source>
        <dbReference type="EMBL" id="VVA26117.1"/>
    </source>
</evidence>
<dbReference type="PANTHER" id="PTHR33386:SF5">
    <property type="entry name" value="OS02G0740600 PROTEIN"/>
    <property type="match status" value="1"/>
</dbReference>
<feature type="compositionally biased region" description="Basic and acidic residues" evidence="1">
    <location>
        <begin position="41"/>
        <end position="52"/>
    </location>
</feature>
<accession>A0A5E4FE31</accession>
<reference evidence="3" key="1">
    <citation type="journal article" date="2020" name="Plant J.">
        <title>Transposons played a major role in the diversification between the closely related almond and peach genomes: results from the almond genome sequence.</title>
        <authorList>
            <person name="Alioto T."/>
            <person name="Alexiou K.G."/>
            <person name="Bardil A."/>
            <person name="Barteri F."/>
            <person name="Castanera R."/>
            <person name="Cruz F."/>
            <person name="Dhingra A."/>
            <person name="Duval H."/>
            <person name="Fernandez I Marti A."/>
            <person name="Frias L."/>
            <person name="Galan B."/>
            <person name="Garcia J.L."/>
            <person name="Howad W."/>
            <person name="Gomez-Garrido J."/>
            <person name="Gut M."/>
            <person name="Julca I."/>
            <person name="Morata J."/>
            <person name="Puigdomenech P."/>
            <person name="Ribeca P."/>
            <person name="Rubio Cabetas M.J."/>
            <person name="Vlasova A."/>
            <person name="Wirthensohn M."/>
            <person name="Garcia-Mas J."/>
            <person name="Gabaldon T."/>
            <person name="Casacuberta J.M."/>
            <person name="Arus P."/>
        </authorList>
    </citation>
    <scope>NUCLEOTIDE SEQUENCE [LARGE SCALE GENOMIC DNA]</scope>
    <source>
        <strain evidence="3">cv. Texas</strain>
    </source>
</reference>
<dbReference type="Proteomes" id="UP000327085">
    <property type="component" value="Chromosome 1"/>
</dbReference>
<organism evidence="2 3">
    <name type="scientific">Prunus dulcis</name>
    <name type="common">Almond</name>
    <name type="synonym">Amygdalus dulcis</name>
    <dbReference type="NCBI Taxonomy" id="3755"/>
    <lineage>
        <taxon>Eukaryota</taxon>
        <taxon>Viridiplantae</taxon>
        <taxon>Streptophyta</taxon>
        <taxon>Embryophyta</taxon>
        <taxon>Tracheophyta</taxon>
        <taxon>Spermatophyta</taxon>
        <taxon>Magnoliopsida</taxon>
        <taxon>eudicotyledons</taxon>
        <taxon>Gunneridae</taxon>
        <taxon>Pentapetalae</taxon>
        <taxon>rosids</taxon>
        <taxon>fabids</taxon>
        <taxon>Rosales</taxon>
        <taxon>Rosaceae</taxon>
        <taxon>Amygdaloideae</taxon>
        <taxon>Amygdaleae</taxon>
        <taxon>Prunus</taxon>
    </lineage>
</organism>
<feature type="region of interest" description="Disordered" evidence="1">
    <location>
        <begin position="1"/>
        <end position="113"/>
    </location>
</feature>
<feature type="compositionally biased region" description="Polar residues" evidence="1">
    <location>
        <begin position="89"/>
        <end position="104"/>
    </location>
</feature>
<name>A0A5E4FE31_PRUDU</name>
<dbReference type="InParanoid" id="A0A5E4FE31"/>
<feature type="compositionally biased region" description="Basic and acidic residues" evidence="1">
    <location>
        <begin position="71"/>
        <end position="88"/>
    </location>
</feature>
<dbReference type="AlphaFoldDB" id="A0A5E4FE31"/>
<feature type="compositionally biased region" description="Polar residues" evidence="1">
    <location>
        <begin position="1"/>
        <end position="13"/>
    </location>
</feature>
<gene>
    <name evidence="2" type="ORF">ALMOND_2B020985</name>
</gene>
<evidence type="ECO:0000313" key="3">
    <source>
        <dbReference type="Proteomes" id="UP000327085"/>
    </source>
</evidence>
<dbReference type="EMBL" id="CABIKO010000102">
    <property type="protein sequence ID" value="VVA26117.1"/>
    <property type="molecule type" value="Genomic_DNA"/>
</dbReference>
<proteinExistence type="predicted"/>
<evidence type="ECO:0000256" key="1">
    <source>
        <dbReference type="SAM" id="MobiDB-lite"/>
    </source>
</evidence>
<dbReference type="Gramene" id="VVA26117">
    <property type="protein sequence ID" value="VVA26117"/>
    <property type="gene ID" value="Prudul26B020985"/>
</dbReference>